<dbReference type="GO" id="GO:0006412">
    <property type="term" value="P:translation"/>
    <property type="evidence" value="ECO:0007669"/>
    <property type="project" value="UniProtKB-KW"/>
</dbReference>
<feature type="domain" description="Elongation factor Tu-type" evidence="1">
    <location>
        <begin position="5"/>
        <end position="36"/>
    </location>
</feature>
<evidence type="ECO:0000313" key="2">
    <source>
        <dbReference type="EMBL" id="CRK90364.1"/>
    </source>
</evidence>
<name>A0A1J1HSJ7_9DIPT</name>
<dbReference type="Gene3D" id="2.40.30.10">
    <property type="entry name" value="Translation factors"/>
    <property type="match status" value="1"/>
</dbReference>
<dbReference type="Proteomes" id="UP000183832">
    <property type="component" value="Unassembled WGS sequence"/>
</dbReference>
<dbReference type="GO" id="GO:0005525">
    <property type="term" value="F:GTP binding"/>
    <property type="evidence" value="ECO:0007669"/>
    <property type="project" value="UniProtKB-KW"/>
</dbReference>
<evidence type="ECO:0000313" key="3">
    <source>
        <dbReference type="Proteomes" id="UP000183832"/>
    </source>
</evidence>
<protein>
    <submittedName>
        <fullName evidence="2">CLUMA_CG004076, isoform A</fullName>
    </submittedName>
</protein>
<dbReference type="Pfam" id="PF14578">
    <property type="entry name" value="GTP_EFTU_D4"/>
    <property type="match status" value="1"/>
</dbReference>
<dbReference type="EMBL" id="CVRI01000018">
    <property type="protein sequence ID" value="CRK90364.1"/>
    <property type="molecule type" value="Genomic_DNA"/>
</dbReference>
<dbReference type="STRING" id="568069.A0A1J1HSJ7"/>
<dbReference type="InterPro" id="IPR009000">
    <property type="entry name" value="Transl_B-barrel_sf"/>
</dbReference>
<dbReference type="InterPro" id="IPR029459">
    <property type="entry name" value="EFTU-type"/>
</dbReference>
<dbReference type="OrthoDB" id="4928at2759"/>
<gene>
    <name evidence="2" type="ORF">CLUMA_CG004076</name>
</gene>
<evidence type="ECO:0000259" key="1">
    <source>
        <dbReference type="Pfam" id="PF14578"/>
    </source>
</evidence>
<sequence>MARPRVLPQFVFNSRDPIVMGVIVEAGVVKEGTPICVPSKGVFPIFPDISTACFESEILILFNEGLRTFYLQISNDDVKGKMNIHYTKLRLILMGKDFPKCKN</sequence>
<organism evidence="2 3">
    <name type="scientific">Clunio marinus</name>
    <dbReference type="NCBI Taxonomy" id="568069"/>
    <lineage>
        <taxon>Eukaryota</taxon>
        <taxon>Metazoa</taxon>
        <taxon>Ecdysozoa</taxon>
        <taxon>Arthropoda</taxon>
        <taxon>Hexapoda</taxon>
        <taxon>Insecta</taxon>
        <taxon>Pterygota</taxon>
        <taxon>Neoptera</taxon>
        <taxon>Endopterygota</taxon>
        <taxon>Diptera</taxon>
        <taxon>Nematocera</taxon>
        <taxon>Chironomoidea</taxon>
        <taxon>Chironomidae</taxon>
        <taxon>Clunio</taxon>
    </lineage>
</organism>
<dbReference type="AlphaFoldDB" id="A0A1J1HSJ7"/>
<reference evidence="2 3" key="1">
    <citation type="submission" date="2015-04" db="EMBL/GenBank/DDBJ databases">
        <authorList>
            <person name="Syromyatnikov M.Y."/>
            <person name="Popov V.N."/>
        </authorList>
    </citation>
    <scope>NUCLEOTIDE SEQUENCE [LARGE SCALE GENOMIC DNA]</scope>
</reference>
<proteinExistence type="predicted"/>
<keyword evidence="3" id="KW-1185">Reference proteome</keyword>
<dbReference type="SUPFAM" id="SSF50447">
    <property type="entry name" value="Translation proteins"/>
    <property type="match status" value="1"/>
</dbReference>
<accession>A0A1J1HSJ7</accession>